<feature type="non-terminal residue" evidence="2">
    <location>
        <position position="128"/>
    </location>
</feature>
<feature type="region of interest" description="Disordered" evidence="1">
    <location>
        <begin position="1"/>
        <end position="66"/>
    </location>
</feature>
<evidence type="ECO:0000256" key="1">
    <source>
        <dbReference type="SAM" id="MobiDB-lite"/>
    </source>
</evidence>
<organism evidence="2">
    <name type="scientific">Tanacetum cinerariifolium</name>
    <name type="common">Dalmatian daisy</name>
    <name type="synonym">Chrysanthemum cinerariifolium</name>
    <dbReference type="NCBI Taxonomy" id="118510"/>
    <lineage>
        <taxon>Eukaryota</taxon>
        <taxon>Viridiplantae</taxon>
        <taxon>Streptophyta</taxon>
        <taxon>Embryophyta</taxon>
        <taxon>Tracheophyta</taxon>
        <taxon>Spermatophyta</taxon>
        <taxon>Magnoliopsida</taxon>
        <taxon>eudicotyledons</taxon>
        <taxon>Gunneridae</taxon>
        <taxon>Pentapetalae</taxon>
        <taxon>asterids</taxon>
        <taxon>campanulids</taxon>
        <taxon>Asterales</taxon>
        <taxon>Asteraceae</taxon>
        <taxon>Asteroideae</taxon>
        <taxon>Anthemideae</taxon>
        <taxon>Anthemidinae</taxon>
        <taxon>Tanacetum</taxon>
    </lineage>
</organism>
<dbReference type="AlphaFoldDB" id="A0A699UPY4"/>
<evidence type="ECO:0000313" key="2">
    <source>
        <dbReference type="EMBL" id="GFD24560.1"/>
    </source>
</evidence>
<proteinExistence type="predicted"/>
<protein>
    <submittedName>
        <fullName evidence="2">Uncharacterized protein</fullName>
    </submittedName>
</protein>
<feature type="non-terminal residue" evidence="2">
    <location>
        <position position="1"/>
    </location>
</feature>
<accession>A0A699UPY4</accession>
<name>A0A699UPY4_TANCI</name>
<sequence>ARVEGPGVDDKSYGLDGESHGVDDESRGLDDENYGIDGEGRGQGFGSAPEPERSERVSAFRQPTLTTWTDPKDDMVYIDVPIYPPLAPPILTPPSPEWTSGSLPISPSPSVVPLPVSSPMIPLTVPSP</sequence>
<reference evidence="2" key="1">
    <citation type="journal article" date="2019" name="Sci. Rep.">
        <title>Draft genome of Tanacetum cinerariifolium, the natural source of mosquito coil.</title>
        <authorList>
            <person name="Yamashiro T."/>
            <person name="Shiraishi A."/>
            <person name="Satake H."/>
            <person name="Nakayama K."/>
        </authorList>
    </citation>
    <scope>NUCLEOTIDE SEQUENCE</scope>
</reference>
<feature type="compositionally biased region" description="Basic and acidic residues" evidence="1">
    <location>
        <begin position="1"/>
        <end position="30"/>
    </location>
</feature>
<gene>
    <name evidence="2" type="ORF">Tci_896529</name>
</gene>
<dbReference type="EMBL" id="BKCJ011353336">
    <property type="protein sequence ID" value="GFD24560.1"/>
    <property type="molecule type" value="Genomic_DNA"/>
</dbReference>
<comment type="caution">
    <text evidence="2">The sequence shown here is derived from an EMBL/GenBank/DDBJ whole genome shotgun (WGS) entry which is preliminary data.</text>
</comment>